<dbReference type="EMBL" id="JBBNAF010000011">
    <property type="protein sequence ID" value="KAK9098574.1"/>
    <property type="molecule type" value="Genomic_DNA"/>
</dbReference>
<protein>
    <submittedName>
        <fullName evidence="2">Uncharacterized protein</fullName>
    </submittedName>
</protein>
<keyword evidence="3" id="KW-1185">Reference proteome</keyword>
<evidence type="ECO:0000313" key="2">
    <source>
        <dbReference type="EMBL" id="KAK9098574.1"/>
    </source>
</evidence>
<gene>
    <name evidence="2" type="ORF">Syun_025619</name>
</gene>
<dbReference type="AlphaFoldDB" id="A0AAP0F0W5"/>
<name>A0AAP0F0W5_9MAGN</name>
<evidence type="ECO:0000256" key="1">
    <source>
        <dbReference type="SAM" id="MobiDB-lite"/>
    </source>
</evidence>
<dbReference type="Proteomes" id="UP001420932">
    <property type="component" value="Unassembled WGS sequence"/>
</dbReference>
<feature type="region of interest" description="Disordered" evidence="1">
    <location>
        <begin position="32"/>
        <end position="132"/>
    </location>
</feature>
<feature type="compositionally biased region" description="Basic residues" evidence="1">
    <location>
        <begin position="90"/>
        <end position="99"/>
    </location>
</feature>
<comment type="caution">
    <text evidence="2">The sequence shown here is derived from an EMBL/GenBank/DDBJ whole genome shotgun (WGS) entry which is preliminary data.</text>
</comment>
<accession>A0AAP0F0W5</accession>
<sequence length="132" mass="14134">MKEGGRGHGTSVEEGRRLFKEGRVERDIAEGGRRRGRVGFEGDATVLTRGGEGGEEVVGAPEHGAAGAEEGAARAEAFIRSSDRGEGKKQRQWQRRKEKRQVTTEEDQWRRGRSGGGGSSGGQRSNRGEGGG</sequence>
<proteinExistence type="predicted"/>
<organism evidence="2 3">
    <name type="scientific">Stephania yunnanensis</name>
    <dbReference type="NCBI Taxonomy" id="152371"/>
    <lineage>
        <taxon>Eukaryota</taxon>
        <taxon>Viridiplantae</taxon>
        <taxon>Streptophyta</taxon>
        <taxon>Embryophyta</taxon>
        <taxon>Tracheophyta</taxon>
        <taxon>Spermatophyta</taxon>
        <taxon>Magnoliopsida</taxon>
        <taxon>Ranunculales</taxon>
        <taxon>Menispermaceae</taxon>
        <taxon>Menispermoideae</taxon>
        <taxon>Cissampelideae</taxon>
        <taxon>Stephania</taxon>
    </lineage>
</organism>
<feature type="compositionally biased region" description="Basic and acidic residues" evidence="1">
    <location>
        <begin position="100"/>
        <end position="110"/>
    </location>
</feature>
<evidence type="ECO:0000313" key="3">
    <source>
        <dbReference type="Proteomes" id="UP001420932"/>
    </source>
</evidence>
<reference evidence="2 3" key="1">
    <citation type="submission" date="2024-01" db="EMBL/GenBank/DDBJ databases">
        <title>Genome assemblies of Stephania.</title>
        <authorList>
            <person name="Yang L."/>
        </authorList>
    </citation>
    <scope>NUCLEOTIDE SEQUENCE [LARGE SCALE GENOMIC DNA]</scope>
    <source>
        <strain evidence="2">YNDBR</strain>
        <tissue evidence="2">Leaf</tissue>
    </source>
</reference>
<feature type="compositionally biased region" description="Low complexity" evidence="1">
    <location>
        <begin position="57"/>
        <end position="76"/>
    </location>
</feature>